<keyword evidence="5" id="KW-1185">Reference proteome</keyword>
<organism evidence="4 5">
    <name type="scientific">Patella caerulea</name>
    <name type="common">Rayed Mediterranean limpet</name>
    <dbReference type="NCBI Taxonomy" id="87958"/>
    <lineage>
        <taxon>Eukaryota</taxon>
        <taxon>Metazoa</taxon>
        <taxon>Spiralia</taxon>
        <taxon>Lophotrochozoa</taxon>
        <taxon>Mollusca</taxon>
        <taxon>Gastropoda</taxon>
        <taxon>Patellogastropoda</taxon>
        <taxon>Patelloidea</taxon>
        <taxon>Patellidae</taxon>
        <taxon>Patella</taxon>
    </lineage>
</organism>
<dbReference type="InterPro" id="IPR018247">
    <property type="entry name" value="EF_Hand_1_Ca_BS"/>
</dbReference>
<evidence type="ECO:0000259" key="3">
    <source>
        <dbReference type="PROSITE" id="PS50222"/>
    </source>
</evidence>
<comment type="caution">
    <text evidence="4">The sequence shown here is derived from an EMBL/GenBank/DDBJ whole genome shotgun (WGS) entry which is preliminary data.</text>
</comment>
<feature type="signal peptide" evidence="2">
    <location>
        <begin position="1"/>
        <end position="16"/>
    </location>
</feature>
<feature type="domain" description="EF-hand" evidence="3">
    <location>
        <begin position="74"/>
        <end position="109"/>
    </location>
</feature>
<dbReference type="Pfam" id="PF13202">
    <property type="entry name" value="EF-hand_5"/>
    <property type="match status" value="1"/>
</dbReference>
<name>A0AAN8Q2G8_PATCE</name>
<dbReference type="Gene3D" id="1.10.238.10">
    <property type="entry name" value="EF-hand"/>
    <property type="match status" value="2"/>
</dbReference>
<dbReference type="AlphaFoldDB" id="A0AAN8Q2G8"/>
<dbReference type="InterPro" id="IPR011992">
    <property type="entry name" value="EF-hand-dom_pair"/>
</dbReference>
<sequence>MKAFIFLACVLPLVWCNSEPMKAAVLFDKVDTDKNDYLDQTELDAIFLLFDVDANGQVTKAEFEDDWVNKFSLGNIKEADALFARADQTHDGILTKNDLQAIYTFFDMDNDQKVSLNEFLTQWGRVTLLPVDPVDTHVG</sequence>
<dbReference type="PROSITE" id="PS50222">
    <property type="entry name" value="EF_HAND_2"/>
    <property type="match status" value="2"/>
</dbReference>
<evidence type="ECO:0000256" key="2">
    <source>
        <dbReference type="SAM" id="SignalP"/>
    </source>
</evidence>
<evidence type="ECO:0000256" key="1">
    <source>
        <dbReference type="ARBA" id="ARBA00022837"/>
    </source>
</evidence>
<keyword evidence="2" id="KW-0732">Signal</keyword>
<proteinExistence type="predicted"/>
<reference evidence="4 5" key="1">
    <citation type="submission" date="2024-01" db="EMBL/GenBank/DDBJ databases">
        <title>The genome of the rayed Mediterranean limpet Patella caerulea (Linnaeus, 1758).</title>
        <authorList>
            <person name="Anh-Thu Weber A."/>
            <person name="Halstead-Nussloch G."/>
        </authorList>
    </citation>
    <scope>NUCLEOTIDE SEQUENCE [LARGE SCALE GENOMIC DNA]</scope>
    <source>
        <strain evidence="4">AATW-2023a</strain>
        <tissue evidence="4">Whole specimen</tissue>
    </source>
</reference>
<dbReference type="InterPro" id="IPR002048">
    <property type="entry name" value="EF_hand_dom"/>
</dbReference>
<dbReference type="GO" id="GO:0005509">
    <property type="term" value="F:calcium ion binding"/>
    <property type="evidence" value="ECO:0007669"/>
    <property type="project" value="InterPro"/>
</dbReference>
<dbReference type="PROSITE" id="PS00018">
    <property type="entry name" value="EF_HAND_1"/>
    <property type="match status" value="1"/>
</dbReference>
<evidence type="ECO:0000313" key="5">
    <source>
        <dbReference type="Proteomes" id="UP001347796"/>
    </source>
</evidence>
<dbReference type="EMBL" id="JAZGQO010000001">
    <property type="protein sequence ID" value="KAK6195132.1"/>
    <property type="molecule type" value="Genomic_DNA"/>
</dbReference>
<accession>A0AAN8Q2G8</accession>
<gene>
    <name evidence="4" type="ORF">SNE40_000618</name>
</gene>
<feature type="domain" description="EF-hand" evidence="3">
    <location>
        <begin position="38"/>
        <end position="73"/>
    </location>
</feature>
<dbReference type="Pfam" id="PF13833">
    <property type="entry name" value="EF-hand_8"/>
    <property type="match status" value="1"/>
</dbReference>
<dbReference type="SMART" id="SM00054">
    <property type="entry name" value="EFh"/>
    <property type="match status" value="2"/>
</dbReference>
<keyword evidence="1" id="KW-0106">Calcium</keyword>
<dbReference type="SUPFAM" id="SSF47473">
    <property type="entry name" value="EF-hand"/>
    <property type="match status" value="1"/>
</dbReference>
<feature type="chain" id="PRO_5042878850" description="EF-hand domain-containing protein" evidence="2">
    <location>
        <begin position="17"/>
        <end position="139"/>
    </location>
</feature>
<protein>
    <recommendedName>
        <fullName evidence="3">EF-hand domain-containing protein</fullName>
    </recommendedName>
</protein>
<dbReference type="Proteomes" id="UP001347796">
    <property type="component" value="Unassembled WGS sequence"/>
</dbReference>
<evidence type="ECO:0000313" key="4">
    <source>
        <dbReference type="EMBL" id="KAK6195132.1"/>
    </source>
</evidence>